<evidence type="ECO:0000256" key="1">
    <source>
        <dbReference type="SAM" id="SignalP"/>
    </source>
</evidence>
<dbReference type="GeneID" id="70190999"/>
<protein>
    <recommendedName>
        <fullName evidence="4">SSCRP protein</fullName>
    </recommendedName>
</protein>
<keyword evidence="1" id="KW-0732">Signal</keyword>
<sequence>MKSFTVASAALALASGTMATQQAHFCFQNGQNGYNLTVPADGTVVTTEIEVDINIIIIADFNAHDNCHFTWGGSAANTPPTMEFQVGQNGAQQLVVDPPSIITSLSCGGTCIPTSAKCYDSQSGQNLGTCCAGYCENDVCKSW</sequence>
<dbReference type="AlphaFoldDB" id="A0A9P8XVD1"/>
<dbReference type="Proteomes" id="UP000756346">
    <property type="component" value="Unassembled WGS sequence"/>
</dbReference>
<keyword evidence="3" id="KW-1185">Reference proteome</keyword>
<reference evidence="2" key="1">
    <citation type="journal article" date="2021" name="Nat. Commun.">
        <title>Genetic determinants of endophytism in the Arabidopsis root mycobiome.</title>
        <authorList>
            <person name="Mesny F."/>
            <person name="Miyauchi S."/>
            <person name="Thiergart T."/>
            <person name="Pickel B."/>
            <person name="Atanasova L."/>
            <person name="Karlsson M."/>
            <person name="Huettel B."/>
            <person name="Barry K.W."/>
            <person name="Haridas S."/>
            <person name="Chen C."/>
            <person name="Bauer D."/>
            <person name="Andreopoulos W."/>
            <person name="Pangilinan J."/>
            <person name="LaButti K."/>
            <person name="Riley R."/>
            <person name="Lipzen A."/>
            <person name="Clum A."/>
            <person name="Drula E."/>
            <person name="Henrissat B."/>
            <person name="Kohler A."/>
            <person name="Grigoriev I.V."/>
            <person name="Martin F.M."/>
            <person name="Hacquard S."/>
        </authorList>
    </citation>
    <scope>NUCLEOTIDE SEQUENCE</scope>
    <source>
        <strain evidence="2">MPI-CAGE-CH-0230</strain>
    </source>
</reference>
<organism evidence="2 3">
    <name type="scientific">Microdochium trichocladiopsis</name>
    <dbReference type="NCBI Taxonomy" id="1682393"/>
    <lineage>
        <taxon>Eukaryota</taxon>
        <taxon>Fungi</taxon>
        <taxon>Dikarya</taxon>
        <taxon>Ascomycota</taxon>
        <taxon>Pezizomycotina</taxon>
        <taxon>Sordariomycetes</taxon>
        <taxon>Xylariomycetidae</taxon>
        <taxon>Xylariales</taxon>
        <taxon>Microdochiaceae</taxon>
        <taxon>Microdochium</taxon>
    </lineage>
</organism>
<comment type="caution">
    <text evidence="2">The sequence shown here is derived from an EMBL/GenBank/DDBJ whole genome shotgun (WGS) entry which is preliminary data.</text>
</comment>
<feature type="signal peptide" evidence="1">
    <location>
        <begin position="1"/>
        <end position="19"/>
    </location>
</feature>
<evidence type="ECO:0008006" key="4">
    <source>
        <dbReference type="Google" id="ProtNLM"/>
    </source>
</evidence>
<accession>A0A9P8XVD1</accession>
<feature type="chain" id="PRO_5040408358" description="SSCRP protein" evidence="1">
    <location>
        <begin position="20"/>
        <end position="143"/>
    </location>
</feature>
<evidence type="ECO:0000313" key="3">
    <source>
        <dbReference type="Proteomes" id="UP000756346"/>
    </source>
</evidence>
<name>A0A9P8XVD1_9PEZI</name>
<dbReference type="RefSeq" id="XP_046007069.1">
    <property type="nucleotide sequence ID" value="XM_046161453.1"/>
</dbReference>
<dbReference type="OrthoDB" id="4509278at2759"/>
<dbReference type="EMBL" id="JAGTJQ010000010">
    <property type="protein sequence ID" value="KAH7020868.1"/>
    <property type="molecule type" value="Genomic_DNA"/>
</dbReference>
<evidence type="ECO:0000313" key="2">
    <source>
        <dbReference type="EMBL" id="KAH7020868.1"/>
    </source>
</evidence>
<gene>
    <name evidence="2" type="ORF">B0I36DRAFT_393085</name>
</gene>
<proteinExistence type="predicted"/>